<protein>
    <submittedName>
        <fullName evidence="1">Uncharacterized protein</fullName>
    </submittedName>
</protein>
<gene>
    <name evidence="1" type="ORF">GGD53_002940</name>
</gene>
<dbReference type="InterPro" id="IPR011335">
    <property type="entry name" value="Restrct_endonuc-II-like"/>
</dbReference>
<dbReference type="RefSeq" id="WP_184457047.1">
    <property type="nucleotide sequence ID" value="NZ_JACIFV010000009.1"/>
</dbReference>
<proteinExistence type="predicted"/>
<organism evidence="1 2">
    <name type="scientific">Rhizobium aethiopicum</name>
    <dbReference type="NCBI Taxonomy" id="1138170"/>
    <lineage>
        <taxon>Bacteria</taxon>
        <taxon>Pseudomonadati</taxon>
        <taxon>Pseudomonadota</taxon>
        <taxon>Alphaproteobacteria</taxon>
        <taxon>Hyphomicrobiales</taxon>
        <taxon>Rhizobiaceae</taxon>
        <taxon>Rhizobium/Agrobacterium group</taxon>
        <taxon>Rhizobium</taxon>
    </lineage>
</organism>
<keyword evidence="2" id="KW-1185">Reference proteome</keyword>
<accession>A0A7W6Q7Z1</accession>
<dbReference type="Gene3D" id="3.40.1350.10">
    <property type="match status" value="1"/>
</dbReference>
<dbReference type="SUPFAM" id="SSF52980">
    <property type="entry name" value="Restriction endonuclease-like"/>
    <property type="match status" value="1"/>
</dbReference>
<dbReference type="EMBL" id="JACIFV010000009">
    <property type="protein sequence ID" value="MBB4192780.1"/>
    <property type="molecule type" value="Genomic_DNA"/>
</dbReference>
<sequence>MAFVFDDTGAKVEIHHNTKGAINEHVATAWLMKQGYDVFRNSSPRGRADLVANNWEGSGWVPIDVKSEGFDLDGFAPMNEGQRDQAKRYEGDDLKYLVVMDNGNCVWWNDIAKANRQEVVETHWFDPTTGQRFLHPRNDMSRNEWSFFGHWMIKHHKDKLTASQIDFLYGVAIKPVNKGGALLKREKEMLRKIHRFIYRKITGMDPNTGLAIAANDNTPKQEAA</sequence>
<dbReference type="InterPro" id="IPR011856">
    <property type="entry name" value="tRNA_endonuc-like_dom_sf"/>
</dbReference>
<reference evidence="1 2" key="1">
    <citation type="submission" date="2020-08" db="EMBL/GenBank/DDBJ databases">
        <title>Genomic Encyclopedia of Type Strains, Phase IV (KMG-V): Genome sequencing to study the core and pangenomes of soil and plant-associated prokaryotes.</title>
        <authorList>
            <person name="Whitman W."/>
        </authorList>
    </citation>
    <scope>NUCLEOTIDE SEQUENCE [LARGE SCALE GENOMIC DNA]</scope>
    <source>
        <strain evidence="1 2">SEMIA 4074</strain>
    </source>
</reference>
<name>A0A7W6Q7Z1_9HYPH</name>
<evidence type="ECO:0000313" key="1">
    <source>
        <dbReference type="EMBL" id="MBB4192780.1"/>
    </source>
</evidence>
<evidence type="ECO:0000313" key="2">
    <source>
        <dbReference type="Proteomes" id="UP000524492"/>
    </source>
</evidence>
<dbReference type="Proteomes" id="UP000524492">
    <property type="component" value="Unassembled WGS sequence"/>
</dbReference>
<dbReference type="GO" id="GO:0003676">
    <property type="term" value="F:nucleic acid binding"/>
    <property type="evidence" value="ECO:0007669"/>
    <property type="project" value="InterPro"/>
</dbReference>
<comment type="caution">
    <text evidence="1">The sequence shown here is derived from an EMBL/GenBank/DDBJ whole genome shotgun (WGS) entry which is preliminary data.</text>
</comment>
<dbReference type="AlphaFoldDB" id="A0A7W6Q7Z1"/>